<evidence type="ECO:0000313" key="2">
    <source>
        <dbReference type="Proteomes" id="UP000034778"/>
    </source>
</evidence>
<organism evidence="1 2">
    <name type="scientific">Candidatus Woesebacteria bacterium GW2011_GWB1_33_22</name>
    <dbReference type="NCBI Taxonomy" id="1618566"/>
    <lineage>
        <taxon>Bacteria</taxon>
        <taxon>Candidatus Woeseibacteriota</taxon>
    </lineage>
</organism>
<reference evidence="1 2" key="1">
    <citation type="journal article" date="2015" name="Nature">
        <title>rRNA introns, odd ribosomes, and small enigmatic genomes across a large radiation of phyla.</title>
        <authorList>
            <person name="Brown C.T."/>
            <person name="Hug L.A."/>
            <person name="Thomas B.C."/>
            <person name="Sharon I."/>
            <person name="Castelle C.J."/>
            <person name="Singh A."/>
            <person name="Wilkins M.J."/>
            <person name="Williams K.H."/>
            <person name="Banfield J.F."/>
        </authorList>
    </citation>
    <scope>NUCLEOTIDE SEQUENCE [LARGE SCALE GENOMIC DNA]</scope>
</reference>
<dbReference type="Proteomes" id="UP000034778">
    <property type="component" value="Unassembled WGS sequence"/>
</dbReference>
<comment type="caution">
    <text evidence="1">The sequence shown here is derived from an EMBL/GenBank/DDBJ whole genome shotgun (WGS) entry which is preliminary data.</text>
</comment>
<dbReference type="EMBL" id="LBOW01000004">
    <property type="protein sequence ID" value="KKP44987.1"/>
    <property type="molecule type" value="Genomic_DNA"/>
</dbReference>
<accession>A0A0G0CNK2</accession>
<sequence>MNKFNKLWGGSGGEYHTDPFHSDYDYTRKQLLMKDLSQRYLYVINV</sequence>
<name>A0A0G0CNK2_9BACT</name>
<evidence type="ECO:0000313" key="1">
    <source>
        <dbReference type="EMBL" id="KKP44987.1"/>
    </source>
</evidence>
<gene>
    <name evidence="1" type="ORF">UR35_C0004G0019</name>
</gene>
<proteinExistence type="predicted"/>
<dbReference type="AlphaFoldDB" id="A0A0G0CNK2"/>
<protein>
    <submittedName>
        <fullName evidence="1">Uncharacterized protein</fullName>
    </submittedName>
</protein>